<organism evidence="1 2">
    <name type="scientific">Mycena chlorophos</name>
    <name type="common">Agaric fungus</name>
    <name type="synonym">Agaricus chlorophos</name>
    <dbReference type="NCBI Taxonomy" id="658473"/>
    <lineage>
        <taxon>Eukaryota</taxon>
        <taxon>Fungi</taxon>
        <taxon>Dikarya</taxon>
        <taxon>Basidiomycota</taxon>
        <taxon>Agaricomycotina</taxon>
        <taxon>Agaricomycetes</taxon>
        <taxon>Agaricomycetidae</taxon>
        <taxon>Agaricales</taxon>
        <taxon>Marasmiineae</taxon>
        <taxon>Mycenaceae</taxon>
        <taxon>Mycena</taxon>
    </lineage>
</organism>
<name>A0A8H6WKT6_MYCCL</name>
<dbReference type="Proteomes" id="UP000613580">
    <property type="component" value="Unassembled WGS sequence"/>
</dbReference>
<dbReference type="EMBL" id="JACAZE010000004">
    <property type="protein sequence ID" value="KAF7318408.1"/>
    <property type="molecule type" value="Genomic_DNA"/>
</dbReference>
<dbReference type="AlphaFoldDB" id="A0A8H6WKT6"/>
<gene>
    <name evidence="1" type="ORF">HMN09_00350000</name>
</gene>
<accession>A0A8H6WKT6</accession>
<evidence type="ECO:0000313" key="2">
    <source>
        <dbReference type="Proteomes" id="UP000613580"/>
    </source>
</evidence>
<protein>
    <recommendedName>
        <fullName evidence="3">F-box domain-containing protein</fullName>
    </recommendedName>
</protein>
<dbReference type="SUPFAM" id="SSF52047">
    <property type="entry name" value="RNI-like"/>
    <property type="match status" value="1"/>
</dbReference>
<evidence type="ECO:0008006" key="3">
    <source>
        <dbReference type="Google" id="ProtNLM"/>
    </source>
</evidence>
<comment type="caution">
    <text evidence="1">The sequence shown here is derived from an EMBL/GenBank/DDBJ whole genome shotgun (WGS) entry which is preliminary data.</text>
</comment>
<dbReference type="OrthoDB" id="5354526at2759"/>
<keyword evidence="2" id="KW-1185">Reference proteome</keyword>
<evidence type="ECO:0000313" key="1">
    <source>
        <dbReference type="EMBL" id="KAF7318408.1"/>
    </source>
</evidence>
<reference evidence="1" key="1">
    <citation type="submission" date="2020-05" db="EMBL/GenBank/DDBJ databases">
        <title>Mycena genomes resolve the evolution of fungal bioluminescence.</title>
        <authorList>
            <person name="Tsai I.J."/>
        </authorList>
    </citation>
    <scope>NUCLEOTIDE SEQUENCE</scope>
    <source>
        <strain evidence="1">110903Hualien_Pintung</strain>
    </source>
</reference>
<proteinExistence type="predicted"/>
<sequence>MTPASGTGKVAGKKSTGTVTAEKQSAGAFSLPLLPAEVWWLIFEHHSDDAWTLASIARVSRSFRATSTPILIRHVVWKSPDHANQNLSWFWDLFPEMGRHVRSLVVDFDPPRLDEDVVFDLHEDLFDEIHIFASGLTRLSVIGTSLPPTFFAALEGLPNLRQLTVRQCPVPKPPERLTTPGLDTLSLSCLVPYTWDAYSPYFAHLFPTIDTVLMDGATLPQPGVCAPRRLRLAPCVYRGSPKNILDVLHHFGLSALEELVIAHGESWGIRAPPPVGGALPNLTTRLRSIVVPVNTMAALLSDPANELLSVETVGLCGPIRRMDLEHSGRNALVVIQSLVDRTPRLRCFSITMGDWYEDLILQIAEHLPRLEALEILYDLPSRPPKDFLQRLHSSHLPKLPLLKKLHLHLHPSLTGLYPDAFFGPASLHTPERFSVIDTLTRAAPSLERVRLGADAHLSETWVRPDAATPWVAVKEAAEEIEWSSGFVVLDELKPAYSLSVYR</sequence>